<gene>
    <name evidence="1" type="ORF">CVM39_00545</name>
    <name evidence="2" type="ORF">SAMN06297129_3833</name>
</gene>
<protein>
    <submittedName>
        <fullName evidence="2">Uncharacterized protein</fullName>
    </submittedName>
</protein>
<evidence type="ECO:0000313" key="4">
    <source>
        <dbReference type="Proteomes" id="UP000231702"/>
    </source>
</evidence>
<dbReference type="Proteomes" id="UP000231702">
    <property type="component" value="Unassembled WGS sequence"/>
</dbReference>
<evidence type="ECO:0000313" key="2">
    <source>
        <dbReference type="EMBL" id="SNY59844.1"/>
    </source>
</evidence>
<accession>A0A285JHT3</accession>
<evidence type="ECO:0000313" key="3">
    <source>
        <dbReference type="Proteomes" id="UP000231655"/>
    </source>
</evidence>
<dbReference type="RefSeq" id="WP_097147506.1">
    <property type="nucleotide sequence ID" value="NZ_OBEA01000010.1"/>
</dbReference>
<name>A0A285JHT3_9RHOB</name>
<dbReference type="AlphaFoldDB" id="A0A285JHT3"/>
<keyword evidence="4" id="KW-1185">Reference proteome</keyword>
<dbReference type="OrthoDB" id="1354489at2"/>
<dbReference type="EMBL" id="PGTD01000005">
    <property type="protein sequence ID" value="PJE32862.1"/>
    <property type="molecule type" value="Genomic_DNA"/>
</dbReference>
<evidence type="ECO:0000313" key="1">
    <source>
        <dbReference type="EMBL" id="PJE32862.1"/>
    </source>
</evidence>
<organism evidence="2 3">
    <name type="scientific">Pseudooceanicola antarcticus</name>
    <dbReference type="NCBI Taxonomy" id="1247613"/>
    <lineage>
        <taxon>Bacteria</taxon>
        <taxon>Pseudomonadati</taxon>
        <taxon>Pseudomonadota</taxon>
        <taxon>Alphaproteobacteria</taxon>
        <taxon>Rhodobacterales</taxon>
        <taxon>Paracoccaceae</taxon>
        <taxon>Pseudooceanicola</taxon>
    </lineage>
</organism>
<reference evidence="1 4" key="2">
    <citation type="journal article" date="2018" name="Int. J. Syst. Evol. Microbiol.">
        <title>Pseudooceanicola lipolyticus sp. nov., a marine alphaproteobacterium, reclassification of Oceanicola flagellatus as Pseudooceanicola flagellatus comb. nov. and emended description of the genus Pseudooceanicola.</title>
        <authorList>
            <person name="Huang M.-M."/>
            <person name="Guo L.-L."/>
            <person name="Wu Y.-H."/>
            <person name="Lai Q.-L."/>
            <person name="Shao Z.-Z."/>
            <person name="Wang C.-S."/>
            <person name="Wu M."/>
            <person name="Xu X.-W."/>
        </authorList>
    </citation>
    <scope>NUCLEOTIDE SEQUENCE [LARGE SCALE GENOMIC DNA]</scope>
    <source>
        <strain evidence="1 4">Ar-45</strain>
    </source>
</reference>
<sequence length="263" mass="30506">MTGTYVLFQMWGPFRQSLIDGHLFFVEQARKRLLTQFENIEAEADKASEDWLENNSHRFDPDRDDPGSFYEAAGEAGIEFYRLLSEMRDQTQLSVVAGMFHEWDKQLRDWLVREIGHWHRGDLAAEKIWKANFSDLADLLEGFGWKIRSTGYFKLLDACRLVVNVYKHGEGTAFENLKREFPEYVVDPFTDENGVKFYNDLGIEWRDHTHLKVSDVQLQAFADAIVSFWKDVPENISKADVTSVPAWFEKAILKDRGQKAGAK</sequence>
<reference evidence="2 3" key="1">
    <citation type="submission" date="2017-09" db="EMBL/GenBank/DDBJ databases">
        <authorList>
            <person name="Ehlers B."/>
            <person name="Leendertz F.H."/>
        </authorList>
    </citation>
    <scope>NUCLEOTIDE SEQUENCE [LARGE SCALE GENOMIC DNA]</scope>
    <source>
        <strain evidence="2 3">CGMCC 1.12662</strain>
    </source>
</reference>
<dbReference type="EMBL" id="OBEA01000010">
    <property type="protein sequence ID" value="SNY59844.1"/>
    <property type="molecule type" value="Genomic_DNA"/>
</dbReference>
<dbReference type="Proteomes" id="UP000231655">
    <property type="component" value="Unassembled WGS sequence"/>
</dbReference>
<proteinExistence type="predicted"/>